<evidence type="ECO:0000313" key="3">
    <source>
        <dbReference type="EMBL" id="GAK47320.1"/>
    </source>
</evidence>
<protein>
    <recommendedName>
        <fullName evidence="2">Putative agmatine deiminase</fullName>
        <ecNumber evidence="2">3.5.3.12</ecNumber>
    </recommendedName>
    <alternativeName>
        <fullName evidence="2">Agmatine iminohydrolase</fullName>
    </alternativeName>
</protein>
<dbReference type="STRING" id="1291743.LOSG293_040660"/>
<organism evidence="3 4">
    <name type="scientific">Secundilactobacillus oryzae JCM 18671</name>
    <dbReference type="NCBI Taxonomy" id="1291743"/>
    <lineage>
        <taxon>Bacteria</taxon>
        <taxon>Bacillati</taxon>
        <taxon>Bacillota</taxon>
        <taxon>Bacilli</taxon>
        <taxon>Lactobacillales</taxon>
        <taxon>Lactobacillaceae</taxon>
        <taxon>Secundilactobacillus</taxon>
    </lineage>
</organism>
<dbReference type="AlphaFoldDB" id="A0A081BH02"/>
<name>A0A081BH02_9LACO</name>
<dbReference type="eggNOG" id="COG2957">
    <property type="taxonomic scope" value="Bacteria"/>
</dbReference>
<evidence type="ECO:0000313" key="4">
    <source>
        <dbReference type="Proteomes" id="UP000028700"/>
    </source>
</evidence>
<dbReference type="PANTHER" id="PTHR31377">
    <property type="entry name" value="AGMATINE DEIMINASE-RELATED"/>
    <property type="match status" value="1"/>
</dbReference>
<dbReference type="Gene3D" id="3.75.10.10">
    <property type="entry name" value="L-arginine/glycine Amidinotransferase, Chain A"/>
    <property type="match status" value="1"/>
</dbReference>
<evidence type="ECO:0000256" key="1">
    <source>
        <dbReference type="ARBA" id="ARBA00022801"/>
    </source>
</evidence>
<dbReference type="GO" id="GO:0009446">
    <property type="term" value="P:putrescine biosynthetic process"/>
    <property type="evidence" value="ECO:0007669"/>
    <property type="project" value="InterPro"/>
</dbReference>
<evidence type="ECO:0000256" key="2">
    <source>
        <dbReference type="HAMAP-Rule" id="MF_01841"/>
    </source>
</evidence>
<comment type="similarity">
    <text evidence="2">Belongs to the agmatine deiminase family.</text>
</comment>
<comment type="caution">
    <text evidence="3">The sequence shown here is derived from an EMBL/GenBank/DDBJ whole genome shotgun (WGS) entry which is preliminary data.</text>
</comment>
<sequence>MKTLDSTPKKDGYRMPGEFEQHRGVYILWPQRPDNWRDGGKPAQHTFVKVAKAISEFEHVTVGVNDDQYANARHLLPDNIEVVEISNDDSWVRDCGATFVKNDEGGLRAVDWTFNSWGGLVDGLYFPWDKDDRVAQKMAEMEQVDRYRLDGFVLEGGSIHVDGEGTLITTEECLLSDGRNPQLSKEQIEEVLKQNLNLEKVIWLKNGIYLDETNGHVDNIANFVKPGVVALAWTDDKNDPQYEISKENLDILENATDAKGRKIKVVKLYLPKPITITKEESEGVDAVDGTLPRQEGDRLAASYVNYYTANGGIVFPLFGDPSDEKAKQTLQELYPDRKIVGVPAREVLLGGGNIHCITQQVPEP</sequence>
<dbReference type="RefSeq" id="WP_034526439.1">
    <property type="nucleotide sequence ID" value="NZ_BBAZ01000004.1"/>
</dbReference>
<keyword evidence="1 2" id="KW-0378">Hydrolase</keyword>
<dbReference type="SUPFAM" id="SSF55909">
    <property type="entry name" value="Pentein"/>
    <property type="match status" value="1"/>
</dbReference>
<reference evidence="3" key="1">
    <citation type="journal article" date="2014" name="Genome Announc.">
        <title>Draft Genome Sequence of Lactobacillus oryzae Strain SG293T.</title>
        <authorList>
            <person name="Tanizawa Y."/>
            <person name="Fujisawa T."/>
            <person name="Mochizuki T."/>
            <person name="Kaminuma E."/>
            <person name="Nakamura Y."/>
            <person name="Tohno M."/>
        </authorList>
    </citation>
    <scope>NUCLEOTIDE SEQUENCE [LARGE SCALE GENOMIC DNA]</scope>
    <source>
        <strain evidence="3">SG293</strain>
    </source>
</reference>
<proteinExistence type="inferred from homology"/>
<dbReference type="Proteomes" id="UP000028700">
    <property type="component" value="Unassembled WGS sequence"/>
</dbReference>
<dbReference type="PANTHER" id="PTHR31377:SF0">
    <property type="entry name" value="AGMATINE DEIMINASE-RELATED"/>
    <property type="match status" value="1"/>
</dbReference>
<comment type="catalytic activity">
    <reaction evidence="2">
        <text>agmatine + H2O = N-carbamoylputrescine + NH4(+)</text>
        <dbReference type="Rhea" id="RHEA:18037"/>
        <dbReference type="ChEBI" id="CHEBI:15377"/>
        <dbReference type="ChEBI" id="CHEBI:28938"/>
        <dbReference type="ChEBI" id="CHEBI:58145"/>
        <dbReference type="ChEBI" id="CHEBI:58318"/>
        <dbReference type="EC" id="3.5.3.12"/>
    </reaction>
</comment>
<dbReference type="EMBL" id="BBJM01000004">
    <property type="protein sequence ID" value="GAK47320.1"/>
    <property type="molecule type" value="Genomic_DNA"/>
</dbReference>
<feature type="active site" description="Amidino-cysteine intermediate" evidence="2">
    <location>
        <position position="356"/>
    </location>
</feature>
<accession>A0A081BH02</accession>
<dbReference type="InterPro" id="IPR007466">
    <property type="entry name" value="Peptidyl-Arg-deiminase_porph"/>
</dbReference>
<dbReference type="HAMAP" id="MF_01841">
    <property type="entry name" value="Agmatine_deimin"/>
    <property type="match status" value="1"/>
</dbReference>
<dbReference type="NCBIfam" id="TIGR03380">
    <property type="entry name" value="agmatine_aguA"/>
    <property type="match status" value="1"/>
</dbReference>
<dbReference type="Pfam" id="PF04371">
    <property type="entry name" value="PAD_porph"/>
    <property type="match status" value="1"/>
</dbReference>
<dbReference type="EC" id="3.5.3.12" evidence="2"/>
<dbReference type="GO" id="GO:0047632">
    <property type="term" value="F:agmatine deiminase activity"/>
    <property type="evidence" value="ECO:0007669"/>
    <property type="project" value="UniProtKB-UniRule"/>
</dbReference>
<dbReference type="OrthoDB" id="9808013at2"/>
<gene>
    <name evidence="2" type="primary">aguA</name>
    <name evidence="3" type="ORF">LOSG293_040660</name>
</gene>
<dbReference type="GO" id="GO:0004668">
    <property type="term" value="F:protein-arginine deiminase activity"/>
    <property type="evidence" value="ECO:0007669"/>
    <property type="project" value="InterPro"/>
</dbReference>
<keyword evidence="4" id="KW-1185">Reference proteome</keyword>
<dbReference type="InterPro" id="IPR017754">
    <property type="entry name" value="Agmatine_deiminase"/>
</dbReference>
<dbReference type="NCBIfam" id="NF010070">
    <property type="entry name" value="PRK13551.1"/>
    <property type="match status" value="1"/>
</dbReference>